<evidence type="ECO:0000313" key="2">
    <source>
        <dbReference type="Proteomes" id="UP001172386"/>
    </source>
</evidence>
<protein>
    <submittedName>
        <fullName evidence="1">Uncharacterized protein</fullName>
    </submittedName>
</protein>
<evidence type="ECO:0000313" key="1">
    <source>
        <dbReference type="EMBL" id="KAJ9663046.1"/>
    </source>
</evidence>
<organism evidence="1 2">
    <name type="scientific">Neophaeococcomyces mojaviensis</name>
    <dbReference type="NCBI Taxonomy" id="3383035"/>
    <lineage>
        <taxon>Eukaryota</taxon>
        <taxon>Fungi</taxon>
        <taxon>Dikarya</taxon>
        <taxon>Ascomycota</taxon>
        <taxon>Pezizomycotina</taxon>
        <taxon>Eurotiomycetes</taxon>
        <taxon>Chaetothyriomycetidae</taxon>
        <taxon>Chaetothyriales</taxon>
        <taxon>Chaetothyriales incertae sedis</taxon>
        <taxon>Neophaeococcomyces</taxon>
    </lineage>
</organism>
<comment type="caution">
    <text evidence="1">The sequence shown here is derived from an EMBL/GenBank/DDBJ whole genome shotgun (WGS) entry which is preliminary data.</text>
</comment>
<dbReference type="Proteomes" id="UP001172386">
    <property type="component" value="Unassembled WGS sequence"/>
</dbReference>
<name>A0ACC3AI51_9EURO</name>
<reference evidence="1" key="1">
    <citation type="submission" date="2022-10" db="EMBL/GenBank/DDBJ databases">
        <title>Culturing micro-colonial fungi from biological soil crusts in the Mojave desert and describing Neophaeococcomyces mojavensis, and introducing the new genera and species Taxawa tesnikishii.</title>
        <authorList>
            <person name="Kurbessoian T."/>
            <person name="Stajich J.E."/>
        </authorList>
    </citation>
    <scope>NUCLEOTIDE SEQUENCE</scope>
    <source>
        <strain evidence="1">JES_112</strain>
    </source>
</reference>
<proteinExistence type="predicted"/>
<accession>A0ACC3AI51</accession>
<sequence length="687" mass="75794">MPFSNPMANPKKDAFVAIQEVRPDAGNEYSQKPESRTVTSVIAHVARRVRRWLWGFFPWIGEPSPEQLEGIHKQAAFPWLGLACLLIALATLVFSFLIFHFINHEPEIESKYLKPASWLSAIVSVNSIALHVALAEGVTTAWWYKASKADVTLQELHETWNMGTSTMAVLLAGKKFNYVAMATIFVATVPLNGFILQNAVALEPSTMWNITTVHVPIAQQLPLGFSAIAKNGSIVSLSEDLSSATSSLSGLTTLPPGVTQLGHDFDTIGCINKDFSAVCKAQVVIAGFSMSCRSEMVEAYDLRPSQHSNQSEYRATVYSSSVTWNAAKPNLIGLEVKYKPNETCQGYFESTTCVLEAAKMSIPIQINSDQGYSLGTEYSGASNAYPVISTDASAAAADFKPLGPLPKYAGEGTKNSTYGGIAQWLGHRFNGSIDWTLRDGSWSTNSTGTVANSYLLNTYPYTQNDTDGTPIDSYDEFKPKPDNSSWCKHTYRGLDWVSDYKSAHAEFDMWWFQNNPTDTIFVTLNQLMLSASVAQGYNQYYNLQSNETTLSATADMDWTEYEKYLRELADQMFPPLSANQTQNVLRYNIRYGYYGASVAITISIILMIIPLFYGFWMLDHRATLSPFETAAAFKAPGLEGADMKKGTDVLLKEIGTRPLHAVGSSSSLPLPPPPVADTRYNSPRQQP</sequence>
<keyword evidence="2" id="KW-1185">Reference proteome</keyword>
<dbReference type="EMBL" id="JAPDRQ010000011">
    <property type="protein sequence ID" value="KAJ9663046.1"/>
    <property type="molecule type" value="Genomic_DNA"/>
</dbReference>
<gene>
    <name evidence="1" type="ORF">H2198_001038</name>
</gene>